<evidence type="ECO:0000256" key="5">
    <source>
        <dbReference type="ARBA" id="ARBA00023163"/>
    </source>
</evidence>
<gene>
    <name evidence="10" type="ORF">PPACK8108_LOCUS20310</name>
</gene>
<dbReference type="InterPro" id="IPR004827">
    <property type="entry name" value="bZIP"/>
</dbReference>
<evidence type="ECO:0000256" key="8">
    <source>
        <dbReference type="SAM" id="MobiDB-lite"/>
    </source>
</evidence>
<feature type="compositionally biased region" description="Low complexity" evidence="8">
    <location>
        <begin position="406"/>
        <end position="416"/>
    </location>
</feature>
<feature type="compositionally biased region" description="Polar residues" evidence="8">
    <location>
        <begin position="94"/>
        <end position="107"/>
    </location>
</feature>
<dbReference type="Proteomes" id="UP001153365">
    <property type="component" value="Unassembled WGS sequence"/>
</dbReference>
<comment type="similarity">
    <text evidence="2">Belongs to the bZIP family.</text>
</comment>
<dbReference type="GO" id="GO:0005634">
    <property type="term" value="C:nucleus"/>
    <property type="evidence" value="ECO:0007669"/>
    <property type="project" value="UniProtKB-SubCell"/>
</dbReference>
<feature type="compositionally biased region" description="Polar residues" evidence="8">
    <location>
        <begin position="34"/>
        <end position="53"/>
    </location>
</feature>
<feature type="domain" description="BZIP" evidence="9">
    <location>
        <begin position="133"/>
        <end position="171"/>
    </location>
</feature>
<evidence type="ECO:0000256" key="4">
    <source>
        <dbReference type="ARBA" id="ARBA00023125"/>
    </source>
</evidence>
<dbReference type="PROSITE" id="PS50217">
    <property type="entry name" value="BZIP"/>
    <property type="match status" value="1"/>
</dbReference>
<feature type="compositionally biased region" description="Low complexity" evidence="8">
    <location>
        <begin position="452"/>
        <end position="461"/>
    </location>
</feature>
<dbReference type="InterPro" id="IPR046347">
    <property type="entry name" value="bZIP_sf"/>
</dbReference>
<dbReference type="AlphaFoldDB" id="A0AAV0BHJ3"/>
<comment type="caution">
    <text evidence="10">The sequence shown here is derived from an EMBL/GenBank/DDBJ whole genome shotgun (WGS) entry which is preliminary data.</text>
</comment>
<dbReference type="PANTHER" id="PTHR47416">
    <property type="entry name" value="BASIC-LEUCINE ZIPPER TRANSCRIPTION FACTOR F-RELATED"/>
    <property type="match status" value="1"/>
</dbReference>
<evidence type="ECO:0000259" key="9">
    <source>
        <dbReference type="PROSITE" id="PS50217"/>
    </source>
</evidence>
<feature type="coiled-coil region" evidence="7">
    <location>
        <begin position="283"/>
        <end position="310"/>
    </location>
</feature>
<keyword evidence="6" id="KW-0539">Nucleus</keyword>
<dbReference type="SUPFAM" id="SSF57959">
    <property type="entry name" value="Leucine zipper domain"/>
    <property type="match status" value="1"/>
</dbReference>
<name>A0AAV0BHJ3_PHAPC</name>
<evidence type="ECO:0000256" key="2">
    <source>
        <dbReference type="ARBA" id="ARBA00007163"/>
    </source>
</evidence>
<evidence type="ECO:0000256" key="3">
    <source>
        <dbReference type="ARBA" id="ARBA00023015"/>
    </source>
</evidence>
<evidence type="ECO:0000256" key="1">
    <source>
        <dbReference type="ARBA" id="ARBA00004123"/>
    </source>
</evidence>
<evidence type="ECO:0000313" key="11">
    <source>
        <dbReference type="Proteomes" id="UP001153365"/>
    </source>
</evidence>
<keyword evidence="5" id="KW-0804">Transcription</keyword>
<keyword evidence="4" id="KW-0238">DNA-binding</keyword>
<proteinExistence type="inferred from homology"/>
<evidence type="ECO:0000313" key="10">
    <source>
        <dbReference type="EMBL" id="CAH7685738.1"/>
    </source>
</evidence>
<dbReference type="Pfam" id="PF00170">
    <property type="entry name" value="bZIP_1"/>
    <property type="match status" value="1"/>
</dbReference>
<feature type="region of interest" description="Disordered" evidence="8">
    <location>
        <begin position="1"/>
        <end position="107"/>
    </location>
</feature>
<protein>
    <submittedName>
        <fullName evidence="10">Expressed protein</fullName>
    </submittedName>
</protein>
<sequence length="634" mass="70222">MSTISEPIIPSITSSSFLPHSSSPSSPSLDPSKTCIQVVQTEQSLLENDSTTPGVRETLSNNSSSSPKLSPSNPDHHDQNLSSKRKRDGPSHKLNLSKSAKLDNQSLSNSTCNLDIQDLGFDPFHPHPGMTKDQRKLARMIRNRTAAQASRDRKKEHVAELENRVKELESQLEVALSRQHKCPRPCCRVTDEPLVQASSSMIDPAVVASSLSARIHAVPVHPNNSIDPSIIRLGRSNLVSQSGKEIEPDFLNALDATSRELISHGSVTTLSPAQSEYLSQARIHILEEENTQLKSQLEFELKKAQQLRVRSINNNFQGLTSETLESDALDIGGSLVKLILGDQKLTNTNCDPLSDKSKIVSKFSSPSEELDPQSSELKSNEILDWNSLLSEPSCIATNPRSEIELSNCTSTSNSTSVYLSDKQSTSDIKNGINSNSIEFMRDPVTPSNKYQSQTPSSVGSSSRDDPSTTDSIICPNRTNTQSGHRLVAREITNSQQRKDLTKEFFGIQARTSVSSVTIEGVIRLCPLLSLTVMIMMSSCFRTKSKIFGSEMRKHPCLLEMKKLNEGVPESMDGSIYDVQKIGVEDFEKSWNESRNCERVFENEQFGLFSQFREERRSGFLEVVEDEGGMDWESS</sequence>
<dbReference type="EMBL" id="CALTRL010005742">
    <property type="protein sequence ID" value="CAH7685738.1"/>
    <property type="molecule type" value="Genomic_DNA"/>
</dbReference>
<dbReference type="CDD" id="cd14812">
    <property type="entry name" value="bZIP_u3"/>
    <property type="match status" value="1"/>
</dbReference>
<dbReference type="GO" id="GO:0003677">
    <property type="term" value="F:DNA binding"/>
    <property type="evidence" value="ECO:0007669"/>
    <property type="project" value="UniProtKB-KW"/>
</dbReference>
<organism evidence="10 11">
    <name type="scientific">Phakopsora pachyrhizi</name>
    <name type="common">Asian soybean rust disease fungus</name>
    <dbReference type="NCBI Taxonomy" id="170000"/>
    <lineage>
        <taxon>Eukaryota</taxon>
        <taxon>Fungi</taxon>
        <taxon>Dikarya</taxon>
        <taxon>Basidiomycota</taxon>
        <taxon>Pucciniomycotina</taxon>
        <taxon>Pucciniomycetes</taxon>
        <taxon>Pucciniales</taxon>
        <taxon>Phakopsoraceae</taxon>
        <taxon>Phakopsora</taxon>
    </lineage>
</organism>
<evidence type="ECO:0000256" key="7">
    <source>
        <dbReference type="SAM" id="Coils"/>
    </source>
</evidence>
<evidence type="ECO:0000256" key="6">
    <source>
        <dbReference type="ARBA" id="ARBA00023242"/>
    </source>
</evidence>
<keyword evidence="3" id="KW-0805">Transcription regulation</keyword>
<reference evidence="10" key="1">
    <citation type="submission" date="2022-06" db="EMBL/GenBank/DDBJ databases">
        <authorList>
            <consortium name="SYNGENTA / RWTH Aachen University"/>
        </authorList>
    </citation>
    <scope>NUCLEOTIDE SEQUENCE</scope>
</reference>
<accession>A0AAV0BHJ3</accession>
<dbReference type="SMART" id="SM00338">
    <property type="entry name" value="BRLZ"/>
    <property type="match status" value="1"/>
</dbReference>
<dbReference type="PROSITE" id="PS00036">
    <property type="entry name" value="BZIP_BASIC"/>
    <property type="match status" value="1"/>
</dbReference>
<feature type="compositionally biased region" description="Low complexity" evidence="8">
    <location>
        <begin position="1"/>
        <end position="32"/>
    </location>
</feature>
<feature type="region of interest" description="Disordered" evidence="8">
    <location>
        <begin position="406"/>
        <end position="479"/>
    </location>
</feature>
<dbReference type="PANTHER" id="PTHR47416:SF8">
    <property type="entry name" value="BASIC-LEUCINE ZIPPER TRANSCRIPTION FACTOR E-RELATED"/>
    <property type="match status" value="1"/>
</dbReference>
<dbReference type="GO" id="GO:0003700">
    <property type="term" value="F:DNA-binding transcription factor activity"/>
    <property type="evidence" value="ECO:0007669"/>
    <property type="project" value="InterPro"/>
</dbReference>
<feature type="compositionally biased region" description="Polar residues" evidence="8">
    <location>
        <begin position="417"/>
        <end position="437"/>
    </location>
</feature>
<feature type="compositionally biased region" description="Low complexity" evidence="8">
    <location>
        <begin position="59"/>
        <end position="73"/>
    </location>
</feature>
<dbReference type="Gene3D" id="1.20.5.170">
    <property type="match status" value="1"/>
</dbReference>
<comment type="subcellular location">
    <subcellularLocation>
        <location evidence="1">Nucleus</location>
    </subcellularLocation>
</comment>
<feature type="coiled-coil region" evidence="7">
    <location>
        <begin position="144"/>
        <end position="178"/>
    </location>
</feature>
<keyword evidence="7" id="KW-0175">Coiled coil</keyword>
<keyword evidence="11" id="KW-1185">Reference proteome</keyword>